<feature type="region of interest" description="Disordered" evidence="7">
    <location>
        <begin position="2209"/>
        <end position="2261"/>
    </location>
</feature>
<feature type="compositionally biased region" description="Low complexity" evidence="7">
    <location>
        <begin position="2130"/>
        <end position="2142"/>
    </location>
</feature>
<dbReference type="PROSITE" id="PS50158">
    <property type="entry name" value="ZF_CCHC"/>
    <property type="match status" value="1"/>
</dbReference>
<dbReference type="InterPro" id="IPR054722">
    <property type="entry name" value="PolX-like_BBD"/>
</dbReference>
<feature type="compositionally biased region" description="Low complexity" evidence="7">
    <location>
        <begin position="365"/>
        <end position="379"/>
    </location>
</feature>
<reference evidence="10" key="1">
    <citation type="submission" date="2023-03" db="EMBL/GenBank/DDBJ databases">
        <title>Chromosome-scale reference genome and RAD-based genetic map of yellow starthistle (Centaurea solstitialis) reveal putative structural variation and QTLs associated with invader traits.</title>
        <authorList>
            <person name="Reatini B."/>
            <person name="Cang F.A."/>
            <person name="Jiang Q."/>
            <person name="Mckibben M.T.W."/>
            <person name="Barker M.S."/>
            <person name="Rieseberg L.H."/>
            <person name="Dlugosch K.M."/>
        </authorList>
    </citation>
    <scope>NUCLEOTIDE SEQUENCE</scope>
    <source>
        <strain evidence="10">CAN-66</strain>
        <tissue evidence="10">Leaf</tissue>
    </source>
</reference>
<protein>
    <submittedName>
        <fullName evidence="10">Uncharacterized protein</fullName>
    </submittedName>
</protein>
<dbReference type="InterPro" id="IPR036875">
    <property type="entry name" value="Znf_CCHC_sf"/>
</dbReference>
<keyword evidence="5" id="KW-0863">Zinc-finger</keyword>
<feature type="compositionally biased region" description="Low complexity" evidence="7">
    <location>
        <begin position="1225"/>
        <end position="1243"/>
    </location>
</feature>
<dbReference type="InterPro" id="IPR001878">
    <property type="entry name" value="Znf_CCHC"/>
</dbReference>
<feature type="compositionally biased region" description="Basic and acidic residues" evidence="7">
    <location>
        <begin position="380"/>
        <end position="403"/>
    </location>
</feature>
<evidence type="ECO:0000259" key="8">
    <source>
        <dbReference type="PROSITE" id="PS50158"/>
    </source>
</evidence>
<keyword evidence="1" id="KW-0645">Protease</keyword>
<name>A0AA38W8X1_9ASTR</name>
<dbReference type="Pfam" id="PF00665">
    <property type="entry name" value="rve"/>
    <property type="match status" value="1"/>
</dbReference>
<dbReference type="GO" id="GO:0003676">
    <property type="term" value="F:nucleic acid binding"/>
    <property type="evidence" value="ECO:0007669"/>
    <property type="project" value="InterPro"/>
</dbReference>
<keyword evidence="5" id="KW-0862">Zinc</keyword>
<dbReference type="InterPro" id="IPR001584">
    <property type="entry name" value="Integrase_cat-core"/>
</dbReference>
<evidence type="ECO:0000256" key="3">
    <source>
        <dbReference type="ARBA" id="ARBA00022750"/>
    </source>
</evidence>
<feature type="region of interest" description="Disordered" evidence="7">
    <location>
        <begin position="345"/>
        <end position="403"/>
    </location>
</feature>
<dbReference type="Gene3D" id="3.30.420.10">
    <property type="entry name" value="Ribonuclease H-like superfamily/Ribonuclease H"/>
    <property type="match status" value="1"/>
</dbReference>
<feature type="domain" description="Integrase catalytic" evidence="9">
    <location>
        <begin position="964"/>
        <end position="1130"/>
    </location>
</feature>
<dbReference type="PROSITE" id="PS50994">
    <property type="entry name" value="INTEGRASE"/>
    <property type="match status" value="1"/>
</dbReference>
<dbReference type="GO" id="GO:0008270">
    <property type="term" value="F:zinc ion binding"/>
    <property type="evidence" value="ECO:0007669"/>
    <property type="project" value="UniProtKB-KW"/>
</dbReference>
<evidence type="ECO:0000256" key="6">
    <source>
        <dbReference type="SAM" id="Coils"/>
    </source>
</evidence>
<sequence>MATSGSNSETTSINNVSVFLDNGTTSKPPRFNPSNFSLWKNRMLLFMEGIDSRYLTILRDGPLVPRVWDRFNKDKDGSSFEEDRTSATGRFILKSEKKYTEEDWKLVSLDTKVKSIIAMSLPDEVYHSLVNFSTAKKCGRPSVCCMKGQMRSKRGESITNYYNRFNSLLNDLLLLGKVYDNEEVLNKFMDGLPDFWENICTCIKTSKDLETMPLTVLFGTLVNYEQTKLQRKSLIRDVKTSSIAFMSENSKSKSVCVPQITFPGSDSDVSDVEDHHLSSEVHDCDGDDEGTDACVDQLSDEMAMSGFSRKPSSRFRNGKRFTNGRSFSKSTTCFNCGKKGHFSADCKSSQQSIRPSFGPHRPSRSGSLQSDGSERSSSGRFEKSSSDRFERSSSGRFERSGDSSDKAAVKYKAKYVREKERNAARKGKGLLAESNDWVDEPTSSDDEPKETVNCLMAIIDEDMEEDSSTALVSTEIPSTSKVHPFHSLTESEKINAYDSLTVDYHNLKHEKKKISALVKSLSSQLRDYSAQSKELEKLKTDIDDLKTINSVISKEKYKLQNMLQNEQKVVEKWNTASRNLSQIFKDQIPHDDKTGLGYWKSDFEMAFPPSASELSDLPLNVSSDDLLSSDSMSMCSVNSLDLREQLKFGNFVKAKELQEVNDSNDFETPDLSVNHLLNNLTIDDECSSSSKPSKIPKIDFPKNKRSIGKNKGKSVAHFSEPSKRKASKAQPPFVPRSVNLNKETHFSKGKGVLGVKPQEPHIKLNFLKKTVIKPHKTWYLDSGCSRHMTGNKSLLLNYVSEKGPSVTFGDDAKGITKGYGTLSNGIITFNKVAYVEGLMHNLLSISQLCDLGYKVIFDICACNVINNQGESVLSGSRKENVYIINMDNNSETESICFISDDAEKKSWLWHKKLSHLNFRTLHSLSSKDLVIGLPKLNILKDKVCGACEKGKISRSSFKSKQNFSINTPLQLLHVDLCGPVSTPSLGGKRYILVLVDEFSRFTWTFFLRHKGDAAEEIILFIKKIEVRTGLPVRSIRSDNGTEFKNYTLDAFLNDKGISQQFSAVRSPQQNGVVERKNRTLCEAARSMLCEANLPTYFWAEAVNTACYTQNRSLITKRLGKTPYELFKGKKPKIGFFHVFGCTCYVLNDRDHLGKFDPKGDEGIFVGYSLTPKAYRVYNLRRKCIDESIHVDFDDSKTSSLSSNSEELNDWVDSYLGPDPSPPFVNPSSFSPHSNEPSTSSNPNETQAIVPFQPTNNSQTHLYTDPQSSNPNLSSPLPHLHNHPHPLPPAIKWTRDHPIDQIIGDQQAGVRTRRGTGNICLYVNFLSITEPKSVNEALSDPSWILAMQEELEQFIRNKVWKLVPKPFLKTIIGTKWIFRNKMDELGTVVRNKARLVAQGYRQEEGIDYDETFAPVARLEAIRIFLAHAAFLNIKVYQMDVKSAFLNGKLSEEVYVKQPPGFEDPHHPDYVYKLDKALYGLKQAPRAWYDTLSEFLTSNKYIRGKIDNTLFFKKKAGNIILVQIYVDDIIFGATDPSMCDEFANLMSTNYEMSMMGELSFFLGLQVKQTKEGIFINQSKYTKDLLKKFSFESCSPMKTPMAPPLKLDSDPNGNSVNITEYRGMIGSLLYLTASRPDIMFSTCLCARFQADPKESHLYAVKRIFRYLKGTPDLGLWYPKDSGFDLIGYSDSDFAGSKLDRKSTTGSCQLLGGKLVSWSSKKQHSVSTSTAEAEYVAAGSCCAQILWMKNQLQDYDQQFTQVPILCDNSSAIAITNNPVLHSRSKHIDIRYHFIRDHISKGDIELHFIPTEYQLADLFTKPLDEARMAFPPGPLNDNHLDPAKITFPPCNHLARFSTIENHPEFEPMNNYLKKSPLLYAFTANTRMSSLLLGNFWATASFDSHTDCIVASVLTENDLSFDEADVRTVLRLPDTPDFALFPLHYEHDSMVALMNYAPKEEHKSQSTAVAYPRFMSLIINMKLADAILADSNTPNPQVIYDLTSPTLSVKLLDREPLATDKPLPDFVLRLASSDLSWGATAPTLPPPGKMRPHSYTFSRAKLAGSKKKQPGPAKPSAHSKTAIPPNNPSEGIPASKSHLRRRSTSPLGSSPKRSKVLPRVNHEGNTSTAPIGPGGTHSTSTTSSGVSQHTSVVFKESLLTPATSSQKVVVDDLGSAPTRGQTTTLHGLSHTAPADEGPIIPEAVFLSTFLEADSPPTGHESLAPPAFDFTDTPAIVHSPRRESPPRRTPSPTRSLSPERHRAFSSSTCPISRMPIGDFFSDVLHSSRKVGTLESQLATLSGDFRTYLAQHDTRLKALEDSQTVSHRLLTVLGENEKIHRQVLSKLTTHVEHFSSTVAASVDSLKTDIQQLASSISSPPSDVLSKISDSLASLSKTTEQHAESIEALRVASSDHGTTLKAISAHLDQYQLLSQQGPALFTSSDREILHFLKARISDAEVSFETPPAAEGEKQVVVASAEGEDQPRPTVPKQRTGPDISSRKRVHPRQMQIAKDVVTTSPPSDASLQGEETRISSKADEDSSKEKGKNKLTPDQEAAEEIAKKKALQQKISEFDKLRLKPPSNTSSVFGPDFSFLGTKVAKDVAKEKQKVVDNVVKHFHDCLTRRKDPKEITKVRAKKEGQIIWMAVQRAGNSPETTPSETFNLLSLKNFGVTEWNEILFLLDDKQIPDPVYKEIMGFLDKLYVSLGKVRSEYNIVLSEEEKKIFSTLSERAK</sequence>
<dbReference type="InterPro" id="IPR039537">
    <property type="entry name" value="Retrotran_Ty1/copia-like"/>
</dbReference>
<dbReference type="SMART" id="SM00343">
    <property type="entry name" value="ZnF_C2HC"/>
    <property type="match status" value="1"/>
</dbReference>
<proteinExistence type="predicted"/>
<dbReference type="PANTHER" id="PTHR42648:SF32">
    <property type="entry name" value="RIBONUCLEASE H-LIKE DOMAIN, GAG-PRE-INTEGRASE DOMAIN PROTEIN-RELATED"/>
    <property type="match status" value="1"/>
</dbReference>
<dbReference type="GO" id="GO:0006508">
    <property type="term" value="P:proteolysis"/>
    <property type="evidence" value="ECO:0007669"/>
    <property type="project" value="UniProtKB-KW"/>
</dbReference>
<evidence type="ECO:0000256" key="7">
    <source>
        <dbReference type="SAM" id="MobiDB-lite"/>
    </source>
</evidence>
<dbReference type="SUPFAM" id="SSF53098">
    <property type="entry name" value="Ribonuclease H-like"/>
    <property type="match status" value="1"/>
</dbReference>
<dbReference type="CDD" id="cd09272">
    <property type="entry name" value="RNase_HI_RT_Ty1"/>
    <property type="match status" value="1"/>
</dbReference>
<evidence type="ECO:0000313" key="10">
    <source>
        <dbReference type="EMBL" id="KAJ9539511.1"/>
    </source>
</evidence>
<comment type="caution">
    <text evidence="10">The sequence shown here is derived from an EMBL/GenBank/DDBJ whole genome shotgun (WGS) entry which is preliminary data.</text>
</comment>
<dbReference type="Gene3D" id="4.10.60.10">
    <property type="entry name" value="Zinc finger, CCHC-type"/>
    <property type="match status" value="1"/>
</dbReference>
<dbReference type="Pfam" id="PF14223">
    <property type="entry name" value="Retrotran_gag_2"/>
    <property type="match status" value="1"/>
</dbReference>
<dbReference type="GO" id="GO:0015074">
    <property type="term" value="P:DNA integration"/>
    <property type="evidence" value="ECO:0007669"/>
    <property type="project" value="InterPro"/>
</dbReference>
<feature type="coiled-coil region" evidence="6">
    <location>
        <begin position="518"/>
        <end position="548"/>
    </location>
</feature>
<dbReference type="GO" id="GO:0004190">
    <property type="term" value="F:aspartic-type endopeptidase activity"/>
    <property type="evidence" value="ECO:0007669"/>
    <property type="project" value="UniProtKB-KW"/>
</dbReference>
<evidence type="ECO:0000256" key="4">
    <source>
        <dbReference type="ARBA" id="ARBA00022801"/>
    </source>
</evidence>
<feature type="compositionally biased region" description="Basic residues" evidence="7">
    <location>
        <begin position="703"/>
        <end position="714"/>
    </location>
</feature>
<dbReference type="InterPro" id="IPR012337">
    <property type="entry name" value="RNaseH-like_sf"/>
</dbReference>
<keyword evidence="4" id="KW-0378">Hydrolase</keyword>
<keyword evidence="11" id="KW-1185">Reference proteome</keyword>
<evidence type="ECO:0000259" key="9">
    <source>
        <dbReference type="PROSITE" id="PS50994"/>
    </source>
</evidence>
<dbReference type="SUPFAM" id="SSF57756">
    <property type="entry name" value="Retrovirus zinc finger-like domains"/>
    <property type="match status" value="1"/>
</dbReference>
<gene>
    <name evidence="10" type="ORF">OSB04_032244</name>
</gene>
<feature type="compositionally biased region" description="Low complexity" evidence="7">
    <location>
        <begin position="1267"/>
        <end position="1278"/>
    </location>
</feature>
<dbReference type="InterPro" id="IPR013103">
    <property type="entry name" value="RVT_2"/>
</dbReference>
<feature type="compositionally biased region" description="Polar residues" evidence="7">
    <location>
        <begin position="2508"/>
        <end position="2517"/>
    </location>
</feature>
<evidence type="ECO:0000256" key="2">
    <source>
        <dbReference type="ARBA" id="ARBA00022723"/>
    </source>
</evidence>
<dbReference type="InterPro" id="IPR036397">
    <property type="entry name" value="RNaseH_sf"/>
</dbReference>
<dbReference type="InterPro" id="IPR025724">
    <property type="entry name" value="GAG-pre-integrase_dom"/>
</dbReference>
<feature type="compositionally biased region" description="Basic and acidic residues" evidence="7">
    <location>
        <begin position="2521"/>
        <end position="2544"/>
    </location>
</feature>
<feature type="compositionally biased region" description="Basic and acidic residues" evidence="7">
    <location>
        <begin position="272"/>
        <end position="284"/>
    </location>
</feature>
<dbReference type="Pfam" id="PF13976">
    <property type="entry name" value="gag_pre-integrs"/>
    <property type="match status" value="1"/>
</dbReference>
<feature type="region of interest" description="Disordered" evidence="7">
    <location>
        <begin position="1221"/>
        <end position="1281"/>
    </location>
</feature>
<organism evidence="10 11">
    <name type="scientific">Centaurea solstitialis</name>
    <name type="common">yellow star-thistle</name>
    <dbReference type="NCBI Taxonomy" id="347529"/>
    <lineage>
        <taxon>Eukaryota</taxon>
        <taxon>Viridiplantae</taxon>
        <taxon>Streptophyta</taxon>
        <taxon>Embryophyta</taxon>
        <taxon>Tracheophyta</taxon>
        <taxon>Spermatophyta</taxon>
        <taxon>Magnoliopsida</taxon>
        <taxon>eudicotyledons</taxon>
        <taxon>Gunneridae</taxon>
        <taxon>Pentapetalae</taxon>
        <taxon>asterids</taxon>
        <taxon>campanulids</taxon>
        <taxon>Asterales</taxon>
        <taxon>Asteraceae</taxon>
        <taxon>Carduoideae</taxon>
        <taxon>Cardueae</taxon>
        <taxon>Centaureinae</taxon>
        <taxon>Centaurea</taxon>
    </lineage>
</organism>
<feature type="region of interest" description="Disordered" evidence="7">
    <location>
        <begin position="2055"/>
        <end position="2142"/>
    </location>
</feature>
<evidence type="ECO:0000313" key="11">
    <source>
        <dbReference type="Proteomes" id="UP001172457"/>
    </source>
</evidence>
<keyword evidence="6" id="KW-0175">Coiled coil</keyword>
<keyword evidence="3" id="KW-0064">Aspartyl protease</keyword>
<evidence type="ECO:0000256" key="1">
    <source>
        <dbReference type="ARBA" id="ARBA00022670"/>
    </source>
</evidence>
<feature type="region of interest" description="Disordered" evidence="7">
    <location>
        <begin position="2470"/>
        <end position="2549"/>
    </location>
</feature>
<dbReference type="InterPro" id="IPR057670">
    <property type="entry name" value="SH3_retrovirus"/>
</dbReference>
<dbReference type="Pfam" id="PF07727">
    <property type="entry name" value="RVT_2"/>
    <property type="match status" value="1"/>
</dbReference>
<keyword evidence="2" id="KW-0479">Metal-binding</keyword>
<feature type="compositionally biased region" description="Polar residues" evidence="7">
    <location>
        <begin position="1252"/>
        <end position="1266"/>
    </location>
</feature>
<dbReference type="EMBL" id="JARYMX010000008">
    <property type="protein sequence ID" value="KAJ9539511.1"/>
    <property type="molecule type" value="Genomic_DNA"/>
</dbReference>
<feature type="region of interest" description="Disordered" evidence="7">
    <location>
        <begin position="266"/>
        <end position="288"/>
    </location>
</feature>
<dbReference type="InterPro" id="IPR043502">
    <property type="entry name" value="DNA/RNA_pol_sf"/>
</dbReference>
<dbReference type="PANTHER" id="PTHR42648">
    <property type="entry name" value="TRANSPOSASE, PUTATIVE-RELATED"/>
    <property type="match status" value="1"/>
</dbReference>
<accession>A0AA38W8X1</accession>
<dbReference type="SUPFAM" id="SSF56672">
    <property type="entry name" value="DNA/RNA polymerases"/>
    <property type="match status" value="1"/>
</dbReference>
<dbReference type="Pfam" id="PF25597">
    <property type="entry name" value="SH3_retrovirus"/>
    <property type="match status" value="1"/>
</dbReference>
<dbReference type="Pfam" id="PF22936">
    <property type="entry name" value="Pol_BBD"/>
    <property type="match status" value="1"/>
</dbReference>
<evidence type="ECO:0000256" key="5">
    <source>
        <dbReference type="PROSITE-ProRule" id="PRU00047"/>
    </source>
</evidence>
<dbReference type="Proteomes" id="UP001172457">
    <property type="component" value="Chromosome 8"/>
</dbReference>
<feature type="domain" description="CCHC-type" evidence="8">
    <location>
        <begin position="333"/>
        <end position="348"/>
    </location>
</feature>
<dbReference type="Pfam" id="PF00098">
    <property type="entry name" value="zf-CCHC"/>
    <property type="match status" value="1"/>
</dbReference>
<feature type="region of interest" description="Disordered" evidence="7">
    <location>
        <begin position="685"/>
        <end position="736"/>
    </location>
</feature>